<evidence type="ECO:0000313" key="4">
    <source>
        <dbReference type="Proteomes" id="UP001597124"/>
    </source>
</evidence>
<evidence type="ECO:0000256" key="2">
    <source>
        <dbReference type="SAM" id="SignalP"/>
    </source>
</evidence>
<protein>
    <submittedName>
        <fullName evidence="3">DUF2155 domain-containing protein</fullName>
    </submittedName>
</protein>
<dbReference type="RefSeq" id="WP_381487006.1">
    <property type="nucleotide sequence ID" value="NZ_JBHTIK010000002.1"/>
</dbReference>
<feature type="signal peptide" evidence="2">
    <location>
        <begin position="1"/>
        <end position="26"/>
    </location>
</feature>
<feature type="region of interest" description="Disordered" evidence="1">
    <location>
        <begin position="24"/>
        <end position="51"/>
    </location>
</feature>
<dbReference type="Proteomes" id="UP001597124">
    <property type="component" value="Unassembled WGS sequence"/>
</dbReference>
<dbReference type="Pfam" id="PF09923">
    <property type="entry name" value="DUF2155"/>
    <property type="match status" value="1"/>
</dbReference>
<feature type="chain" id="PRO_5046400506" evidence="2">
    <location>
        <begin position="27"/>
        <end position="183"/>
    </location>
</feature>
<evidence type="ECO:0000256" key="1">
    <source>
        <dbReference type="SAM" id="MobiDB-lite"/>
    </source>
</evidence>
<comment type="caution">
    <text evidence="3">The sequence shown here is derived from an EMBL/GenBank/DDBJ whole genome shotgun (WGS) entry which is preliminary data.</text>
</comment>
<accession>A0ABW3BZH0</accession>
<dbReference type="InterPro" id="IPR019225">
    <property type="entry name" value="DUF2155"/>
</dbReference>
<sequence>MIRSAARAALGMVLLAAPAAAQPAPAAEPVPTPAPTTAPATPKPAPAKLPTPNAERVLVIGVLDKVSSETRDLTLKPGETVRFGKLRIAARTCEASPPWQRPHTGAFLQIDGPARDNKLKRLFSGWLFAESPSLNSFDNERYDVWVRSCAMRFPETGPRTVVVGKSAAPVTTTAPTQPERPAN</sequence>
<reference evidence="4" key="1">
    <citation type="journal article" date="2019" name="Int. J. Syst. Evol. Microbiol.">
        <title>The Global Catalogue of Microorganisms (GCM) 10K type strain sequencing project: providing services to taxonomists for standard genome sequencing and annotation.</title>
        <authorList>
            <consortium name="The Broad Institute Genomics Platform"/>
            <consortium name="The Broad Institute Genome Sequencing Center for Infectious Disease"/>
            <person name="Wu L."/>
            <person name="Ma J."/>
        </authorList>
    </citation>
    <scope>NUCLEOTIDE SEQUENCE [LARGE SCALE GENOMIC DNA]</scope>
    <source>
        <strain evidence="4">CCUG 52537</strain>
    </source>
</reference>
<evidence type="ECO:0000313" key="3">
    <source>
        <dbReference type="EMBL" id="MFD0847645.1"/>
    </source>
</evidence>
<gene>
    <name evidence="3" type="ORF">ACFQ00_04855</name>
</gene>
<dbReference type="EMBL" id="JBHTIK010000002">
    <property type="protein sequence ID" value="MFD0847645.1"/>
    <property type="molecule type" value="Genomic_DNA"/>
</dbReference>
<name>A0ABW3BZH0_SPHXN</name>
<keyword evidence="4" id="KW-1185">Reference proteome</keyword>
<keyword evidence="2" id="KW-0732">Signal</keyword>
<organism evidence="3 4">
    <name type="scientific">Sphingosinicella xenopeptidilytica</name>
    <dbReference type="NCBI Taxonomy" id="364098"/>
    <lineage>
        <taxon>Bacteria</taxon>
        <taxon>Pseudomonadati</taxon>
        <taxon>Pseudomonadota</taxon>
        <taxon>Alphaproteobacteria</taxon>
        <taxon>Sphingomonadales</taxon>
        <taxon>Sphingosinicellaceae</taxon>
        <taxon>Sphingosinicella</taxon>
    </lineage>
</organism>
<feature type="compositionally biased region" description="Pro residues" evidence="1">
    <location>
        <begin position="26"/>
        <end position="49"/>
    </location>
</feature>
<proteinExistence type="predicted"/>